<evidence type="ECO:0000313" key="4">
    <source>
        <dbReference type="EMBL" id="MBB5717500.1"/>
    </source>
</evidence>
<keyword evidence="4" id="KW-0456">Lyase</keyword>
<dbReference type="RefSeq" id="WP_184001256.1">
    <property type="nucleotide sequence ID" value="NZ_BAABIF010000004.1"/>
</dbReference>
<dbReference type="InterPro" id="IPR001568">
    <property type="entry name" value="RNase_T2-like"/>
</dbReference>
<dbReference type="GO" id="GO:0003723">
    <property type="term" value="F:RNA binding"/>
    <property type="evidence" value="ECO:0007669"/>
    <property type="project" value="InterPro"/>
</dbReference>
<gene>
    <name evidence="4" type="ORF">FHR23_000407</name>
</gene>
<dbReference type="Pfam" id="PF00445">
    <property type="entry name" value="Ribonuclease_T2"/>
    <property type="match status" value="1"/>
</dbReference>
<evidence type="ECO:0000313" key="5">
    <source>
        <dbReference type="Proteomes" id="UP000554342"/>
    </source>
</evidence>
<dbReference type="AlphaFoldDB" id="A0A840YVA8"/>
<comment type="similarity">
    <text evidence="1 2">Belongs to the RNase T2 family.</text>
</comment>
<dbReference type="Proteomes" id="UP000554342">
    <property type="component" value="Unassembled WGS sequence"/>
</dbReference>
<feature type="signal peptide" evidence="3">
    <location>
        <begin position="1"/>
        <end position="24"/>
    </location>
</feature>
<keyword evidence="5" id="KW-1185">Reference proteome</keyword>
<organism evidence="4 5">
    <name type="scientific">Stakelama sediminis</name>
    <dbReference type="NCBI Taxonomy" id="463200"/>
    <lineage>
        <taxon>Bacteria</taxon>
        <taxon>Pseudomonadati</taxon>
        <taxon>Pseudomonadota</taxon>
        <taxon>Alphaproteobacteria</taxon>
        <taxon>Sphingomonadales</taxon>
        <taxon>Sphingomonadaceae</taxon>
        <taxon>Stakelama</taxon>
    </lineage>
</organism>
<keyword evidence="3" id="KW-0732">Signal</keyword>
<proteinExistence type="inferred from homology"/>
<protein>
    <submittedName>
        <fullName evidence="4">Ribonuclease T2</fullName>
        <ecNumber evidence="4">4.6.1.19</ecNumber>
    </submittedName>
</protein>
<dbReference type="PANTHER" id="PTHR11240:SF22">
    <property type="entry name" value="RIBONUCLEASE T2"/>
    <property type="match status" value="1"/>
</dbReference>
<dbReference type="PROSITE" id="PS00531">
    <property type="entry name" value="RNASE_T2_2"/>
    <property type="match status" value="1"/>
</dbReference>
<name>A0A840YVA8_9SPHN</name>
<evidence type="ECO:0000256" key="2">
    <source>
        <dbReference type="RuleBase" id="RU004328"/>
    </source>
</evidence>
<dbReference type="PROSITE" id="PS00530">
    <property type="entry name" value="RNASE_T2_1"/>
    <property type="match status" value="1"/>
</dbReference>
<dbReference type="Gene3D" id="3.90.730.10">
    <property type="entry name" value="Ribonuclease T2-like"/>
    <property type="match status" value="1"/>
</dbReference>
<reference evidence="4 5" key="1">
    <citation type="submission" date="2020-08" db="EMBL/GenBank/DDBJ databases">
        <title>Genomic Encyclopedia of Type Strains, Phase IV (KMG-IV): sequencing the most valuable type-strain genomes for metagenomic binning, comparative biology and taxonomic classification.</title>
        <authorList>
            <person name="Goeker M."/>
        </authorList>
    </citation>
    <scope>NUCLEOTIDE SEQUENCE [LARGE SCALE GENOMIC DNA]</scope>
    <source>
        <strain evidence="4 5">DSM 27203</strain>
    </source>
</reference>
<dbReference type="InterPro" id="IPR018188">
    <property type="entry name" value="RNase_T2_His_AS_1"/>
</dbReference>
<dbReference type="PANTHER" id="PTHR11240">
    <property type="entry name" value="RIBONUCLEASE T2"/>
    <property type="match status" value="1"/>
</dbReference>
<feature type="chain" id="PRO_5032847217" evidence="3">
    <location>
        <begin position="25"/>
        <end position="237"/>
    </location>
</feature>
<dbReference type="EMBL" id="JACIJI010000001">
    <property type="protein sequence ID" value="MBB5717500.1"/>
    <property type="molecule type" value="Genomic_DNA"/>
</dbReference>
<sequence length="237" mass="26150">MKVTFGLAAALTAAILPQAASAQAYSCKIPQTLPVPEPALPSPRQPRRIMPVGGYTLALIWAPQSCHERAGDGFSGFMCGSENSFGFTLHGLWPDGQGKSWPQYCRSTAILPPRVVRRNLCATPSANLLQHEYAKHGTCMGISPQAYFKRSTGLYAKLRYPNMQALSHRRTLTVGQFAAAFAQANPGISPDMLKVRTNRKGWLEEVWLCLDTRFRYKRCKEAGAPATARVKIWRGAR</sequence>
<comment type="caution">
    <text evidence="4">The sequence shown here is derived from an EMBL/GenBank/DDBJ whole genome shotgun (WGS) entry which is preliminary data.</text>
</comment>
<evidence type="ECO:0000256" key="3">
    <source>
        <dbReference type="SAM" id="SignalP"/>
    </source>
</evidence>
<dbReference type="GO" id="GO:0006401">
    <property type="term" value="P:RNA catabolic process"/>
    <property type="evidence" value="ECO:0007669"/>
    <property type="project" value="TreeGrafter"/>
</dbReference>
<dbReference type="InterPro" id="IPR033130">
    <property type="entry name" value="RNase_T2_His_AS_2"/>
</dbReference>
<accession>A0A840YVA8</accession>
<dbReference type="EC" id="4.6.1.19" evidence="4"/>
<dbReference type="GO" id="GO:0033897">
    <property type="term" value="F:ribonuclease T2 activity"/>
    <property type="evidence" value="ECO:0007669"/>
    <property type="project" value="UniProtKB-EC"/>
</dbReference>
<evidence type="ECO:0000256" key="1">
    <source>
        <dbReference type="ARBA" id="ARBA00007469"/>
    </source>
</evidence>
<dbReference type="SUPFAM" id="SSF55895">
    <property type="entry name" value="Ribonuclease Rh-like"/>
    <property type="match status" value="1"/>
</dbReference>
<dbReference type="InterPro" id="IPR036430">
    <property type="entry name" value="RNase_T2-like_sf"/>
</dbReference>